<dbReference type="PANTHER" id="PTHR13847:SF280">
    <property type="entry name" value="D-AMINO ACID DEHYDROGENASE"/>
    <property type="match status" value="1"/>
</dbReference>
<organism evidence="4 5">
    <name type="scientific">Spiribacter salinus</name>
    <dbReference type="NCBI Taxonomy" id="1335746"/>
    <lineage>
        <taxon>Bacteria</taxon>
        <taxon>Pseudomonadati</taxon>
        <taxon>Pseudomonadota</taxon>
        <taxon>Gammaproteobacteria</taxon>
        <taxon>Chromatiales</taxon>
        <taxon>Ectothiorhodospiraceae</taxon>
        <taxon>Spiribacter</taxon>
    </lineage>
</organism>
<evidence type="ECO:0000256" key="1">
    <source>
        <dbReference type="ARBA" id="ARBA00009410"/>
    </source>
</evidence>
<sequence length="420" mass="45449">MQVTVLGGGLVGVTTAWYLLDAGHEVTLVDRATELAAEASHANGAMLHASHTEPWNTPRAIGQLLRWIGREDSPLLLRPSEIPRMARWGLGFLRYSQAHHHARNTQVNARLATYSLRLMRELEAQVPLDFTQSHEGILKIFHTPEALETAKADTALMAEVGVRHETLDAAGLVTREPALTDIRESLSGGIFYPDDASGDARLFCQRLGQLAVQRGLELRLGETIQQLHCARGRLTEVETDRSRLKADAFVLATGAEAPQLAKQLGIRLPIRPVKGYSATLDVSDLEGAPRLPIIDDGRKVVITRLGDQLRIAGTAEFTGYDTTVRPRRVAAVIRQGLANFPRLAAQIDPAEADQWACLRPMSMDGPPILGESGVPGCYLNTGAGHLGWTFAAGAGRVVADLIDGKTPAIALEGLTLGRYA</sequence>
<name>A0A540VSQ4_9GAMM</name>
<dbReference type="AlphaFoldDB" id="A0A540VSQ4"/>
<dbReference type="Proteomes" id="UP000315400">
    <property type="component" value="Unassembled WGS sequence"/>
</dbReference>
<dbReference type="EMBL" id="VIFK01000039">
    <property type="protein sequence ID" value="TQE99789.1"/>
    <property type="molecule type" value="Genomic_DNA"/>
</dbReference>
<dbReference type="Gene3D" id="3.30.9.10">
    <property type="entry name" value="D-Amino Acid Oxidase, subunit A, domain 2"/>
    <property type="match status" value="1"/>
</dbReference>
<dbReference type="GO" id="GO:0008718">
    <property type="term" value="F:D-amino-acid dehydrogenase activity"/>
    <property type="evidence" value="ECO:0007669"/>
    <property type="project" value="TreeGrafter"/>
</dbReference>
<dbReference type="GO" id="GO:0055130">
    <property type="term" value="P:D-alanine catabolic process"/>
    <property type="evidence" value="ECO:0007669"/>
    <property type="project" value="TreeGrafter"/>
</dbReference>
<evidence type="ECO:0000313" key="5">
    <source>
        <dbReference type="Proteomes" id="UP000315400"/>
    </source>
</evidence>
<evidence type="ECO:0000259" key="3">
    <source>
        <dbReference type="Pfam" id="PF01266"/>
    </source>
</evidence>
<dbReference type="InterPro" id="IPR036188">
    <property type="entry name" value="FAD/NAD-bd_sf"/>
</dbReference>
<dbReference type="SUPFAM" id="SSF51905">
    <property type="entry name" value="FAD/NAD(P)-binding domain"/>
    <property type="match status" value="1"/>
</dbReference>
<comment type="similarity">
    <text evidence="1">Belongs to the DadA oxidoreductase family.</text>
</comment>
<dbReference type="PANTHER" id="PTHR13847">
    <property type="entry name" value="SARCOSINE DEHYDROGENASE-RELATED"/>
    <property type="match status" value="1"/>
</dbReference>
<feature type="domain" description="FAD dependent oxidoreductase" evidence="3">
    <location>
        <begin position="3"/>
        <end position="401"/>
    </location>
</feature>
<evidence type="ECO:0000256" key="2">
    <source>
        <dbReference type="ARBA" id="ARBA00023002"/>
    </source>
</evidence>
<dbReference type="Pfam" id="PF01266">
    <property type="entry name" value="DAO"/>
    <property type="match status" value="1"/>
</dbReference>
<accession>A0A540VSQ4</accession>
<evidence type="ECO:0000313" key="4">
    <source>
        <dbReference type="EMBL" id="TQE99789.1"/>
    </source>
</evidence>
<dbReference type="NCBIfam" id="NF001933">
    <property type="entry name" value="PRK00711.1"/>
    <property type="match status" value="1"/>
</dbReference>
<proteinExistence type="inferred from homology"/>
<comment type="caution">
    <text evidence="4">The sequence shown here is derived from an EMBL/GenBank/DDBJ whole genome shotgun (WGS) entry which is preliminary data.</text>
</comment>
<dbReference type="Gene3D" id="3.50.50.60">
    <property type="entry name" value="FAD/NAD(P)-binding domain"/>
    <property type="match status" value="2"/>
</dbReference>
<dbReference type="GO" id="GO:0005737">
    <property type="term" value="C:cytoplasm"/>
    <property type="evidence" value="ECO:0007669"/>
    <property type="project" value="TreeGrafter"/>
</dbReference>
<gene>
    <name evidence="4" type="ORF">FKY71_06720</name>
</gene>
<protein>
    <submittedName>
        <fullName evidence="4">FAD-dependent oxidoreductase</fullName>
    </submittedName>
</protein>
<reference evidence="4 5" key="1">
    <citation type="submission" date="2019-06" db="EMBL/GenBank/DDBJ databases">
        <title>Metagenome assembled Genome of Spiribacter salinus SL48-SHIP from the microbial mat of Salt Lake 48 (Novosibirsk region, Russia).</title>
        <authorList>
            <person name="Shipova A."/>
            <person name="Rozanov A.S."/>
            <person name="Bryanskaya A.V."/>
            <person name="Peltek S.E."/>
        </authorList>
    </citation>
    <scope>NUCLEOTIDE SEQUENCE [LARGE SCALE GENOMIC DNA]</scope>
    <source>
        <strain evidence="4">SL48-SHIP-2</strain>
    </source>
</reference>
<dbReference type="InterPro" id="IPR006076">
    <property type="entry name" value="FAD-dep_OxRdtase"/>
</dbReference>
<dbReference type="STRING" id="1260251.SPISAL_01185"/>
<dbReference type="SUPFAM" id="SSF54373">
    <property type="entry name" value="FAD-linked reductases, C-terminal domain"/>
    <property type="match status" value="1"/>
</dbReference>
<keyword evidence="2" id="KW-0560">Oxidoreductase</keyword>
<dbReference type="GO" id="GO:0005886">
    <property type="term" value="C:plasma membrane"/>
    <property type="evidence" value="ECO:0007669"/>
    <property type="project" value="TreeGrafter"/>
</dbReference>